<evidence type="ECO:0000313" key="4">
    <source>
        <dbReference type="Proteomes" id="UP000580250"/>
    </source>
</evidence>
<dbReference type="Proteomes" id="UP000580250">
    <property type="component" value="Unassembled WGS sequence"/>
</dbReference>
<dbReference type="EMBL" id="CAJEWN010000541">
    <property type="protein sequence ID" value="CAD2185327.1"/>
    <property type="molecule type" value="Genomic_DNA"/>
</dbReference>
<keyword evidence="1" id="KW-0472">Membrane</keyword>
<protein>
    <submittedName>
        <fullName evidence="3">Uncharacterized protein</fullName>
    </submittedName>
</protein>
<name>A0A6V7WE95_MELEN</name>
<evidence type="ECO:0000313" key="3">
    <source>
        <dbReference type="EMBL" id="CAD2185327.1"/>
    </source>
</evidence>
<sequence length="136" mass="15263">MGLLIFFFLFVFVSTTTANEATINATTESSIIDINSNLVGNPLKTENGSVINLCAQHECYELLKRELDLVGNISKGERDCKAALVESESGHEFWKVFGIVSIILTILSCCCCYCCCYFCSYLNSREEYRVKFFSSD</sequence>
<feature type="transmembrane region" description="Helical" evidence="1">
    <location>
        <begin position="96"/>
        <end position="122"/>
    </location>
</feature>
<comment type="caution">
    <text evidence="3">The sequence shown here is derived from an EMBL/GenBank/DDBJ whole genome shotgun (WGS) entry which is preliminary data.</text>
</comment>
<accession>A0A6V7WE95</accession>
<keyword evidence="2" id="KW-0732">Signal</keyword>
<feature type="signal peptide" evidence="2">
    <location>
        <begin position="1"/>
        <end position="18"/>
    </location>
</feature>
<evidence type="ECO:0000256" key="2">
    <source>
        <dbReference type="SAM" id="SignalP"/>
    </source>
</evidence>
<dbReference type="AlphaFoldDB" id="A0A6V7WE95"/>
<feature type="chain" id="PRO_5028049865" evidence="2">
    <location>
        <begin position="19"/>
        <end position="136"/>
    </location>
</feature>
<organism evidence="3 4">
    <name type="scientific">Meloidogyne enterolobii</name>
    <name type="common">Root-knot nematode worm</name>
    <name type="synonym">Meloidogyne mayaguensis</name>
    <dbReference type="NCBI Taxonomy" id="390850"/>
    <lineage>
        <taxon>Eukaryota</taxon>
        <taxon>Metazoa</taxon>
        <taxon>Ecdysozoa</taxon>
        <taxon>Nematoda</taxon>
        <taxon>Chromadorea</taxon>
        <taxon>Rhabditida</taxon>
        <taxon>Tylenchina</taxon>
        <taxon>Tylenchomorpha</taxon>
        <taxon>Tylenchoidea</taxon>
        <taxon>Meloidogynidae</taxon>
        <taxon>Meloidogyninae</taxon>
        <taxon>Meloidogyne</taxon>
    </lineage>
</organism>
<evidence type="ECO:0000256" key="1">
    <source>
        <dbReference type="SAM" id="Phobius"/>
    </source>
</evidence>
<proteinExistence type="predicted"/>
<reference evidence="3 4" key="1">
    <citation type="submission" date="2020-08" db="EMBL/GenBank/DDBJ databases">
        <authorList>
            <person name="Koutsovoulos G."/>
            <person name="Danchin GJ E."/>
        </authorList>
    </citation>
    <scope>NUCLEOTIDE SEQUENCE [LARGE SCALE GENOMIC DNA]</scope>
</reference>
<keyword evidence="1" id="KW-0812">Transmembrane</keyword>
<gene>
    <name evidence="3" type="ORF">MENT_LOCUS37745</name>
</gene>
<keyword evidence="1" id="KW-1133">Transmembrane helix</keyword>